<dbReference type="InterPro" id="IPR011010">
    <property type="entry name" value="DNA_brk_join_enz"/>
</dbReference>
<name>A0A1Y6E510_9SPHN</name>
<protein>
    <submittedName>
        <fullName evidence="5">Site-specific recombinase XerD</fullName>
    </submittedName>
</protein>
<evidence type="ECO:0000256" key="3">
    <source>
        <dbReference type="ARBA" id="ARBA00023125"/>
    </source>
</evidence>
<dbReference type="InterPro" id="IPR013762">
    <property type="entry name" value="Integrase-like_cat_sf"/>
</dbReference>
<evidence type="ECO:0000256" key="4">
    <source>
        <dbReference type="ARBA" id="ARBA00023172"/>
    </source>
</evidence>
<dbReference type="Proteomes" id="UP000194469">
    <property type="component" value="Unassembled WGS sequence"/>
</dbReference>
<comment type="similarity">
    <text evidence="1">Belongs to the 'phage' integrase family.</text>
</comment>
<dbReference type="GO" id="GO:0003677">
    <property type="term" value="F:DNA binding"/>
    <property type="evidence" value="ECO:0007669"/>
    <property type="project" value="UniProtKB-KW"/>
</dbReference>
<dbReference type="InterPro" id="IPR050808">
    <property type="entry name" value="Phage_Integrase"/>
</dbReference>
<reference evidence="6" key="1">
    <citation type="submission" date="2017-04" db="EMBL/GenBank/DDBJ databases">
        <authorList>
            <person name="Varghese N."/>
            <person name="Submissions S."/>
        </authorList>
    </citation>
    <scope>NUCLEOTIDE SEQUENCE [LARGE SCALE GENOMIC DNA]</scope>
    <source>
        <strain evidence="6">UI2</strain>
    </source>
</reference>
<dbReference type="Gene3D" id="1.10.150.130">
    <property type="match status" value="1"/>
</dbReference>
<evidence type="ECO:0000256" key="1">
    <source>
        <dbReference type="ARBA" id="ARBA00008857"/>
    </source>
</evidence>
<dbReference type="SUPFAM" id="SSF56349">
    <property type="entry name" value="DNA breaking-rejoining enzymes"/>
    <property type="match status" value="1"/>
</dbReference>
<evidence type="ECO:0000256" key="2">
    <source>
        <dbReference type="ARBA" id="ARBA00022908"/>
    </source>
</evidence>
<dbReference type="GO" id="GO:0006310">
    <property type="term" value="P:DNA recombination"/>
    <property type="evidence" value="ECO:0007669"/>
    <property type="project" value="UniProtKB-KW"/>
</dbReference>
<sequence>MGIARVGLKRSKTGLWQGRKEIPEGIRAAYGKREEKASWPAHLTYEQALSEYLTWRGSIEADIDLHKKKVAGVGLVRLTRQQAKALVADWYRAAAREDDVSLALPGWDVDWQGMRDNLFGEQYDPETGGYRLVPGPILIDERNELLVDKGLNVTDDSAAMLLAELAEMYLAYIDRLQRRDAGDRSIDPILASLPAPDTSIPPSASQASKAAPSAAVSIKGLFERYASSGAANERTVSKWRPQVSSFVDHIGHDDITRVKRSDVTGWTEALVARGLAVKTITDSYLPAVRVAFALAYDDELIPANPASGIRVRGPKSSEVHDKDHSDVAANAILKAAMAEQPRTLPERHRLARRWVPWICAYTGARVGEITQLRAMDIREEEGVWVFRITPEAGSTKDSKARSVPVHSHLIEQGVLALAKADDPTPLFYDVPKGGGSKVNPLPKQRASKLASWVRSLGVTTPQPNHGWRHRFKTVARSVGLPAEERDAIQGHVPRTEGEKYGKQPLENLRTAIEKLPRYDVTVAD</sequence>
<dbReference type="GeneID" id="303000098"/>
<accession>A0A1Y6E510</accession>
<dbReference type="AlphaFoldDB" id="A0A1Y6E510"/>
<gene>
    <name evidence="5" type="ORF">SAMN06295984_0011</name>
</gene>
<dbReference type="PANTHER" id="PTHR30629">
    <property type="entry name" value="PROPHAGE INTEGRASE"/>
    <property type="match status" value="1"/>
</dbReference>
<organism evidence="5 6">
    <name type="scientific">Sphingopyxis terrae subsp. ummariensis</name>
    <dbReference type="NCBI Taxonomy" id="429001"/>
    <lineage>
        <taxon>Bacteria</taxon>
        <taxon>Pseudomonadati</taxon>
        <taxon>Pseudomonadota</taxon>
        <taxon>Alphaproteobacteria</taxon>
        <taxon>Sphingomonadales</taxon>
        <taxon>Sphingomonadaceae</taxon>
        <taxon>Sphingopyxis</taxon>
    </lineage>
</organism>
<dbReference type="Gene3D" id="1.10.443.10">
    <property type="entry name" value="Intergrase catalytic core"/>
    <property type="match status" value="1"/>
</dbReference>
<dbReference type="RefSeq" id="WP_086455574.1">
    <property type="nucleotide sequence ID" value="NZ_FXWL01000001.1"/>
</dbReference>
<dbReference type="EMBL" id="FXWL01000001">
    <property type="protein sequence ID" value="SMQ57856.1"/>
    <property type="molecule type" value="Genomic_DNA"/>
</dbReference>
<evidence type="ECO:0000313" key="5">
    <source>
        <dbReference type="EMBL" id="SMQ57856.1"/>
    </source>
</evidence>
<dbReference type="InterPro" id="IPR010998">
    <property type="entry name" value="Integrase_recombinase_N"/>
</dbReference>
<dbReference type="PANTHER" id="PTHR30629:SF2">
    <property type="entry name" value="PROPHAGE INTEGRASE INTS-RELATED"/>
    <property type="match status" value="1"/>
</dbReference>
<dbReference type="GO" id="GO:0015074">
    <property type="term" value="P:DNA integration"/>
    <property type="evidence" value="ECO:0007669"/>
    <property type="project" value="UniProtKB-KW"/>
</dbReference>
<keyword evidence="4" id="KW-0233">DNA recombination</keyword>
<keyword evidence="2" id="KW-0229">DNA integration</keyword>
<keyword evidence="3" id="KW-0238">DNA-binding</keyword>
<keyword evidence="6" id="KW-1185">Reference proteome</keyword>
<evidence type="ECO:0000313" key="6">
    <source>
        <dbReference type="Proteomes" id="UP000194469"/>
    </source>
</evidence>
<proteinExistence type="inferred from homology"/>